<reference evidence="1 2" key="1">
    <citation type="submission" date="2014-07" db="EMBL/GenBank/DDBJ databases">
        <title>Unique and conserved regions in Vibrio harveyi and related species in comparison with the shrimp pathogen Vibrio harveyi CAIM 1792.</title>
        <authorList>
            <person name="Espinoza-Valles I."/>
            <person name="Vora G."/>
            <person name="Leekitcharoenphon P."/>
            <person name="Ussery D."/>
            <person name="Hoj L."/>
            <person name="Gomez-Gil B."/>
        </authorList>
    </citation>
    <scope>NUCLEOTIDE SEQUENCE [LARGE SCALE GENOMIC DNA]</scope>
    <source>
        <strain evidence="2">CAIM 1854 / LMG 25443</strain>
    </source>
</reference>
<sequence length="62" mass="7539">MNLDWYIFISYLLDKKDKHMPPFDNLAKKMNSYTQPKFLIIYLKFFNSLTTIRSNKILIILH</sequence>
<dbReference type="PATRIC" id="fig|1229493.5.peg.6129"/>
<evidence type="ECO:0000313" key="1">
    <source>
        <dbReference type="EMBL" id="KIF44893.1"/>
    </source>
</evidence>
<proteinExistence type="predicted"/>
<dbReference type="AlphaFoldDB" id="A0A0C1V5C8"/>
<evidence type="ECO:0000313" key="2">
    <source>
        <dbReference type="Proteomes" id="UP000031586"/>
    </source>
</evidence>
<organism evidence="1 2">
    <name type="scientific">Vibrio owensii CAIM 1854 = LMG 25443</name>
    <dbReference type="NCBI Taxonomy" id="1229493"/>
    <lineage>
        <taxon>Bacteria</taxon>
        <taxon>Pseudomonadati</taxon>
        <taxon>Pseudomonadota</taxon>
        <taxon>Gammaproteobacteria</taxon>
        <taxon>Vibrionales</taxon>
        <taxon>Vibrionaceae</taxon>
        <taxon>Vibrio</taxon>
    </lineage>
</organism>
<protein>
    <submittedName>
        <fullName evidence="1">Uncharacterized protein</fullName>
    </submittedName>
</protein>
<accession>A0A0C1V5C8</accession>
<comment type="caution">
    <text evidence="1">The sequence shown here is derived from an EMBL/GenBank/DDBJ whole genome shotgun (WGS) entry which is preliminary data.</text>
</comment>
<dbReference type="Proteomes" id="UP000031586">
    <property type="component" value="Unassembled WGS sequence"/>
</dbReference>
<name>A0A0C1V5C8_9VIBR</name>
<gene>
    <name evidence="1" type="ORF">H735_30120</name>
</gene>
<dbReference type="EMBL" id="JPRD01000093">
    <property type="protein sequence ID" value="KIF44893.1"/>
    <property type="molecule type" value="Genomic_DNA"/>
</dbReference>